<organism evidence="3 4">
    <name type="scientific">Equus caballus</name>
    <name type="common">Horse</name>
    <dbReference type="NCBI Taxonomy" id="9796"/>
    <lineage>
        <taxon>Eukaryota</taxon>
        <taxon>Metazoa</taxon>
        <taxon>Chordata</taxon>
        <taxon>Craniata</taxon>
        <taxon>Vertebrata</taxon>
        <taxon>Euteleostomi</taxon>
        <taxon>Mammalia</taxon>
        <taxon>Eutheria</taxon>
        <taxon>Laurasiatheria</taxon>
        <taxon>Perissodactyla</taxon>
        <taxon>Equidae</taxon>
        <taxon>Equus</taxon>
    </lineage>
</organism>
<dbReference type="Proteomes" id="UP000002281">
    <property type="component" value="Chromosome 14"/>
</dbReference>
<sequence>MRKKNHMIISIDAETAFDKIQHPFMIKTLNKMCIEGKYLNIIKAIYDKPTANIILNGQKLKAIPLRTGTRQGCPLSPLLFNTVLEVLARAIRQEKEIKGIQIGNEEVKLLLFADDMILYIENPKESIGKLLETINNYSKVAGYKINIHKSVAFLYTNNELTEKELKNTIPFTIATKRIKYLGINLTKEMKDLYNENYKTFLKEIDDNIKRWKDIPCTWIGRISIVKMSILSKAIYRFNAIPIRIPKTFFTEIEQRILKFIWGNKRPRIAKAILSKKNKARGITIPDFKTYYKATVIKTASYCYKNRCADQWNRTESPEIKPHIYGRLIFDKGAEGLQWRKESLFNKWCWENWTATCKRLKIDHCFSPFTKINSKWIKDLKIRPETISLLEENIGSTLFDISFKRMFSDTITPQMRETIERITKWDFIRLKSFFKARENRIETKKQPTNWENIFTSYLSDRGLISIIYKELTQLNNKKSNNPIKNWAEDMNRHFSKEDIRMANRHMKRCSSSLIIREMQIKTTLRYHFTPVRMAKISKTKSDKCWRGCGEKGTFIHCWWECKLVQPLWKTVWRFLKKLKIEIPHDPAIPLLVIYPKNQKSAIPRVPCTPIFIAALFTIAKTWNQPKCPATDDWIKKIWYIYTVEYYSAIKKDKIVPFASTWLDLEGIMLSKISQTEKDELYMTPLIGGS</sequence>
<proteinExistence type="predicted"/>
<dbReference type="InterPro" id="IPR000477">
    <property type="entry name" value="RT_dom"/>
</dbReference>
<protein>
    <recommendedName>
        <fullName evidence="1">RNA-directed DNA polymerase</fullName>
        <ecNumber evidence="1">2.7.7.49</ecNumber>
    </recommendedName>
</protein>
<dbReference type="PaxDb" id="9796-ENSECAP00000043317"/>
<evidence type="ECO:0000256" key="1">
    <source>
        <dbReference type="ARBA" id="ARBA00012493"/>
    </source>
</evidence>
<dbReference type="Pfam" id="PF00078">
    <property type="entry name" value="RVT_1"/>
    <property type="match status" value="1"/>
</dbReference>
<dbReference type="GO" id="GO:0003964">
    <property type="term" value="F:RNA-directed DNA polymerase activity"/>
    <property type="evidence" value="ECO:0007669"/>
    <property type="project" value="UniProtKB-EC"/>
</dbReference>
<dbReference type="CDD" id="cd01650">
    <property type="entry name" value="RT_nLTR_like"/>
    <property type="match status" value="1"/>
</dbReference>
<dbReference type="SUPFAM" id="SSF56672">
    <property type="entry name" value="DNA/RNA polymerases"/>
    <property type="match status" value="1"/>
</dbReference>
<dbReference type="Bgee" id="ENSECAG00000036167">
    <property type="expression patterns" value="Expressed in inner cell mass and 18 other cell types or tissues"/>
</dbReference>
<keyword evidence="4" id="KW-1185">Reference proteome</keyword>
<dbReference type="InParanoid" id="A0A3Q2IBV3"/>
<dbReference type="GeneTree" id="ENSGT01150000286925"/>
<name>A0A3Q2IBV3_HORSE</name>
<reference evidence="3 4" key="1">
    <citation type="journal article" date="2009" name="Science">
        <title>Genome sequence, comparative analysis, and population genetics of the domestic horse.</title>
        <authorList>
            <consortium name="Broad Institute Genome Sequencing Platform"/>
            <consortium name="Broad Institute Whole Genome Assembly Team"/>
            <person name="Wade C.M."/>
            <person name="Giulotto E."/>
            <person name="Sigurdsson S."/>
            <person name="Zoli M."/>
            <person name="Gnerre S."/>
            <person name="Imsland F."/>
            <person name="Lear T.L."/>
            <person name="Adelson D.L."/>
            <person name="Bailey E."/>
            <person name="Bellone R.R."/>
            <person name="Bloecker H."/>
            <person name="Distl O."/>
            <person name="Edgar R.C."/>
            <person name="Garber M."/>
            <person name="Leeb T."/>
            <person name="Mauceli E."/>
            <person name="MacLeod J.N."/>
            <person name="Penedo M.C.T."/>
            <person name="Raison J.M."/>
            <person name="Sharpe T."/>
            <person name="Vogel J."/>
            <person name="Andersson L."/>
            <person name="Antczak D.F."/>
            <person name="Biagi T."/>
            <person name="Binns M.M."/>
            <person name="Chowdhary B.P."/>
            <person name="Coleman S.J."/>
            <person name="Della Valle G."/>
            <person name="Fryc S."/>
            <person name="Guerin G."/>
            <person name="Hasegawa T."/>
            <person name="Hill E.W."/>
            <person name="Jurka J."/>
            <person name="Kiialainen A."/>
            <person name="Lindgren G."/>
            <person name="Liu J."/>
            <person name="Magnani E."/>
            <person name="Mickelson J.R."/>
            <person name="Murray J."/>
            <person name="Nergadze S.G."/>
            <person name="Onofrio R."/>
            <person name="Pedroni S."/>
            <person name="Piras M.F."/>
            <person name="Raudsepp T."/>
            <person name="Rocchi M."/>
            <person name="Roeed K.H."/>
            <person name="Ryder O.A."/>
            <person name="Searle S."/>
            <person name="Skow L."/>
            <person name="Swinburne J.E."/>
            <person name="Syvaenen A.C."/>
            <person name="Tozaki T."/>
            <person name="Valberg S.J."/>
            <person name="Vaudin M."/>
            <person name="White J.R."/>
            <person name="Zody M.C."/>
            <person name="Lander E.S."/>
            <person name="Lindblad-Toh K."/>
        </authorList>
    </citation>
    <scope>NUCLEOTIDE SEQUENCE [LARGE SCALE GENOMIC DNA]</scope>
    <source>
        <strain evidence="3 4">Thoroughbred</strain>
    </source>
</reference>
<evidence type="ECO:0000313" key="3">
    <source>
        <dbReference type="Ensembl" id="ENSECAP00000043317.1"/>
    </source>
</evidence>
<dbReference type="Ensembl" id="ENSECAT00000092836.1">
    <property type="protein sequence ID" value="ENSECAP00000090102.1"/>
    <property type="gene ID" value="ENSECAG00000036167.2"/>
</dbReference>
<dbReference type="OMA" id="CTHMPIA"/>
<evidence type="ECO:0000259" key="2">
    <source>
        <dbReference type="PROSITE" id="PS50878"/>
    </source>
</evidence>
<dbReference type="AlphaFoldDB" id="A0A3Q2IBV3"/>
<evidence type="ECO:0000313" key="4">
    <source>
        <dbReference type="Proteomes" id="UP000002281"/>
    </source>
</evidence>
<feature type="domain" description="Reverse transcriptase" evidence="2">
    <location>
        <begin position="1"/>
        <end position="185"/>
    </location>
</feature>
<reference evidence="3" key="2">
    <citation type="submission" date="2025-05" db="UniProtKB">
        <authorList>
            <consortium name="Ensembl"/>
        </authorList>
    </citation>
    <scope>IDENTIFICATION</scope>
    <source>
        <strain evidence="3">Thoroughbred</strain>
    </source>
</reference>
<accession>A0A3Q2IBV3</accession>
<dbReference type="PROSITE" id="PS50878">
    <property type="entry name" value="RT_POL"/>
    <property type="match status" value="1"/>
</dbReference>
<dbReference type="PANTHER" id="PTHR19446">
    <property type="entry name" value="REVERSE TRANSCRIPTASES"/>
    <property type="match status" value="1"/>
</dbReference>
<dbReference type="InterPro" id="IPR043502">
    <property type="entry name" value="DNA/RNA_pol_sf"/>
</dbReference>
<dbReference type="EC" id="2.7.7.49" evidence="1"/>
<dbReference type="Ensembl" id="ENSECAT00000010762.3">
    <property type="protein sequence ID" value="ENSECAP00000043317.1"/>
    <property type="gene ID" value="ENSECAG00000036167.2"/>
</dbReference>